<reference evidence="2 3" key="1">
    <citation type="journal article" date="2019" name="Philos. Trans. R. Soc. Lond., B, Biol. Sci.">
        <title>Ant behaviour and brain gene expression of defending hosts depend on the ecological success of the intruding social parasite.</title>
        <authorList>
            <person name="Kaur R."/>
            <person name="Stoldt M."/>
            <person name="Jongepier E."/>
            <person name="Feldmeyer B."/>
            <person name="Menzel F."/>
            <person name="Bornberg-Bauer E."/>
            <person name="Foitzik S."/>
        </authorList>
    </citation>
    <scope>NUCLEOTIDE SEQUENCE [LARGE SCALE GENOMIC DNA]</scope>
    <source>
        <tissue evidence="2">Whole body</tissue>
    </source>
</reference>
<organism evidence="2 3">
    <name type="scientific">Temnothorax longispinosus</name>
    <dbReference type="NCBI Taxonomy" id="300112"/>
    <lineage>
        <taxon>Eukaryota</taxon>
        <taxon>Metazoa</taxon>
        <taxon>Ecdysozoa</taxon>
        <taxon>Arthropoda</taxon>
        <taxon>Hexapoda</taxon>
        <taxon>Insecta</taxon>
        <taxon>Pterygota</taxon>
        <taxon>Neoptera</taxon>
        <taxon>Endopterygota</taxon>
        <taxon>Hymenoptera</taxon>
        <taxon>Apocrita</taxon>
        <taxon>Aculeata</taxon>
        <taxon>Formicoidea</taxon>
        <taxon>Formicidae</taxon>
        <taxon>Myrmicinae</taxon>
        <taxon>Temnothorax</taxon>
    </lineage>
</organism>
<evidence type="ECO:0000313" key="3">
    <source>
        <dbReference type="Proteomes" id="UP000310200"/>
    </source>
</evidence>
<dbReference type="AlphaFoldDB" id="A0A4S2KZ67"/>
<sequence>MKRLRDTPRVPGVPAYTSARACTVHTRATARPGWRRISYRYLAGGRLPRRFLAIRDEVRSRRSTAWWPRVAASQNGDDLFTDIFRPVSARSSVKSRGAAGARRDADTSTPPSNLVIDRREPTRTTLGSGIPDAVKTRSRDKRALLGRFSEEAGPDPRVYTVPGSASVDTRGARYIRGSRDEEDSSPMSCATTAATRRDEHSPAHRRRLGDTIPSIQSSELEKKLGQ</sequence>
<dbReference type="EMBL" id="QBLH01000429">
    <property type="protein sequence ID" value="TGZ55662.1"/>
    <property type="molecule type" value="Genomic_DNA"/>
</dbReference>
<protein>
    <submittedName>
        <fullName evidence="2">Uncharacterized protein</fullName>
    </submittedName>
</protein>
<feature type="compositionally biased region" description="Basic and acidic residues" evidence="1">
    <location>
        <begin position="134"/>
        <end position="143"/>
    </location>
</feature>
<proteinExistence type="predicted"/>
<evidence type="ECO:0000313" key="2">
    <source>
        <dbReference type="EMBL" id="TGZ55662.1"/>
    </source>
</evidence>
<feature type="compositionally biased region" description="Polar residues" evidence="1">
    <location>
        <begin position="185"/>
        <end position="194"/>
    </location>
</feature>
<evidence type="ECO:0000256" key="1">
    <source>
        <dbReference type="SAM" id="MobiDB-lite"/>
    </source>
</evidence>
<gene>
    <name evidence="2" type="ORF">DBV15_01359</name>
</gene>
<keyword evidence="3" id="KW-1185">Reference proteome</keyword>
<feature type="region of interest" description="Disordered" evidence="1">
    <location>
        <begin position="91"/>
        <end position="226"/>
    </location>
</feature>
<accession>A0A4S2KZ67</accession>
<name>A0A4S2KZ67_9HYME</name>
<dbReference type="Proteomes" id="UP000310200">
    <property type="component" value="Unassembled WGS sequence"/>
</dbReference>
<comment type="caution">
    <text evidence="2">The sequence shown here is derived from an EMBL/GenBank/DDBJ whole genome shotgun (WGS) entry which is preliminary data.</text>
</comment>